<dbReference type="AlphaFoldDB" id="A0A2N4SZ31"/>
<dbReference type="EMBL" id="LOMZ01000001">
    <property type="protein sequence ID" value="PLC11240.1"/>
    <property type="molecule type" value="Genomic_DNA"/>
</dbReference>
<evidence type="ECO:0000313" key="4">
    <source>
        <dbReference type="Proteomes" id="UP000234632"/>
    </source>
</evidence>
<dbReference type="RefSeq" id="WP_101851006.1">
    <property type="nucleotide sequence ID" value="NZ_LOMZ01000001.1"/>
</dbReference>
<proteinExistence type="predicted"/>
<dbReference type="Proteomes" id="UP000234632">
    <property type="component" value="Unassembled WGS sequence"/>
</dbReference>
<name>A0A2N4SZ31_9MICC</name>
<dbReference type="InterPro" id="IPR021331">
    <property type="entry name" value="Hva1_TUDOR"/>
</dbReference>
<feature type="region of interest" description="Disordered" evidence="1">
    <location>
        <begin position="1"/>
        <end position="29"/>
    </location>
</feature>
<comment type="caution">
    <text evidence="3">The sequence shown here is derived from an EMBL/GenBank/DDBJ whole genome shotgun (WGS) entry which is preliminary data.</text>
</comment>
<gene>
    <name evidence="3" type="ORF">AUQ48_01985</name>
</gene>
<organism evidence="3 4">
    <name type="scientific">Kocuria flava</name>
    <dbReference type="NCBI Taxonomy" id="446860"/>
    <lineage>
        <taxon>Bacteria</taxon>
        <taxon>Bacillati</taxon>
        <taxon>Actinomycetota</taxon>
        <taxon>Actinomycetes</taxon>
        <taxon>Micrococcales</taxon>
        <taxon>Micrococcaceae</taxon>
        <taxon>Kocuria</taxon>
    </lineage>
</organism>
<reference evidence="3 4" key="1">
    <citation type="submission" date="2015-12" db="EMBL/GenBank/DDBJ databases">
        <authorList>
            <person name="Shamseldin A."/>
            <person name="Moawad H."/>
            <person name="Abd El-Rahim W.M."/>
            <person name="Sadowsky M.J."/>
        </authorList>
    </citation>
    <scope>NUCLEOTIDE SEQUENCE [LARGE SCALE GENOMIC DNA]</scope>
    <source>
        <strain evidence="3 4">S43</strain>
    </source>
</reference>
<dbReference type="Gene3D" id="2.30.30.1060">
    <property type="match status" value="1"/>
</dbReference>
<dbReference type="Pfam" id="PF11160">
    <property type="entry name" value="Hva1_TUDOR"/>
    <property type="match status" value="1"/>
</dbReference>
<protein>
    <recommendedName>
        <fullName evidence="2">Hypervirulence associated protein TUDOR domain-containing protein</fullName>
    </recommendedName>
</protein>
<feature type="domain" description="Hypervirulence associated protein TUDOR" evidence="2">
    <location>
        <begin position="6"/>
        <end position="64"/>
    </location>
</feature>
<evidence type="ECO:0000259" key="2">
    <source>
        <dbReference type="Pfam" id="PF11160"/>
    </source>
</evidence>
<accession>A0A2N4SZ31</accession>
<evidence type="ECO:0000313" key="3">
    <source>
        <dbReference type="EMBL" id="PLC11240.1"/>
    </source>
</evidence>
<evidence type="ECO:0000256" key="1">
    <source>
        <dbReference type="SAM" id="MobiDB-lite"/>
    </source>
</evidence>
<sequence>MALGKGTKVSWSTPQGGTEGTVVEERTEDFELDGRTYRASPEEPRYVVESAQTGARAAHRAVALTER</sequence>